<proteinExistence type="predicted"/>
<name>A0ABT0WFQ8_9BACI</name>
<evidence type="ECO:0000313" key="2">
    <source>
        <dbReference type="Proteomes" id="UP001523262"/>
    </source>
</evidence>
<dbReference type="Proteomes" id="UP001523262">
    <property type="component" value="Unassembled WGS sequence"/>
</dbReference>
<dbReference type="EMBL" id="JAMQCR010000002">
    <property type="protein sequence ID" value="MCM2535131.1"/>
    <property type="molecule type" value="Genomic_DNA"/>
</dbReference>
<comment type="caution">
    <text evidence="1">The sequence shown here is derived from an EMBL/GenBank/DDBJ whole genome shotgun (WGS) entry which is preliminary data.</text>
</comment>
<accession>A0ABT0WFQ8</accession>
<sequence length="81" mass="9681">MIEQLVRQGYEQVAINDYHALINNFRNQLNRFNESKLEDQPLTDTEFSRFLTQIDGKSIFETKKNYLTNKFSSLTTERKFI</sequence>
<gene>
    <name evidence="1" type="ORF">NDK43_25815</name>
</gene>
<evidence type="ECO:0000313" key="1">
    <source>
        <dbReference type="EMBL" id="MCM2535131.1"/>
    </source>
</evidence>
<protein>
    <submittedName>
        <fullName evidence="1">Uncharacterized protein</fullName>
    </submittedName>
</protein>
<reference evidence="1 2" key="1">
    <citation type="submission" date="2022-06" db="EMBL/GenBank/DDBJ databases">
        <authorList>
            <person name="Jeon C.O."/>
        </authorList>
    </citation>
    <scope>NUCLEOTIDE SEQUENCE [LARGE SCALE GENOMIC DNA]</scope>
    <source>
        <strain evidence="1 2">KCTC 13943</strain>
    </source>
</reference>
<keyword evidence="2" id="KW-1185">Reference proteome</keyword>
<organism evidence="1 2">
    <name type="scientific">Neobacillus pocheonensis</name>
    <dbReference type="NCBI Taxonomy" id="363869"/>
    <lineage>
        <taxon>Bacteria</taxon>
        <taxon>Bacillati</taxon>
        <taxon>Bacillota</taxon>
        <taxon>Bacilli</taxon>
        <taxon>Bacillales</taxon>
        <taxon>Bacillaceae</taxon>
        <taxon>Neobacillus</taxon>
    </lineage>
</organism>